<organism evidence="1 2">
    <name type="scientific">Anas platyrhynchos</name>
    <name type="common">Mallard</name>
    <name type="synonym">Anas boschas</name>
    <dbReference type="NCBI Taxonomy" id="8839"/>
    <lineage>
        <taxon>Eukaryota</taxon>
        <taxon>Metazoa</taxon>
        <taxon>Chordata</taxon>
        <taxon>Craniata</taxon>
        <taxon>Vertebrata</taxon>
        <taxon>Euteleostomi</taxon>
        <taxon>Archelosauria</taxon>
        <taxon>Archosauria</taxon>
        <taxon>Dinosauria</taxon>
        <taxon>Saurischia</taxon>
        <taxon>Theropoda</taxon>
        <taxon>Coelurosauria</taxon>
        <taxon>Aves</taxon>
        <taxon>Neognathae</taxon>
        <taxon>Galloanserae</taxon>
        <taxon>Anseriformes</taxon>
        <taxon>Anatidae</taxon>
        <taxon>Anatinae</taxon>
        <taxon>Anas</taxon>
    </lineage>
</organism>
<dbReference type="AlphaFoldDB" id="R0JPM0"/>
<accession>R0JPM0</accession>
<keyword evidence="2" id="KW-1185">Reference proteome</keyword>
<dbReference type="Proteomes" id="UP000296049">
    <property type="component" value="Unassembled WGS sequence"/>
</dbReference>
<name>R0JPM0_ANAPL</name>
<gene>
    <name evidence="1" type="ORF">Anapl_08854</name>
</gene>
<sequence length="149" mass="16245">MGEFVIRPFPRVPGECKVSICQTGQQQQQEKLGLLNPLGHKVTVPAKDNNWQKCYLVTSVSLRSDDVREHITPCFSKGEGAKLWLPGCSRPSHWRLGPMQRGLPMPWAGIQDLGAAMAGPSGSCHQQHHGGGKLLLQLPGVSSVLKHAH</sequence>
<dbReference type="EMBL" id="KB743380">
    <property type="protein sequence ID" value="EOA99101.1"/>
    <property type="molecule type" value="Genomic_DNA"/>
</dbReference>
<evidence type="ECO:0000313" key="1">
    <source>
        <dbReference type="EMBL" id="EOA99101.1"/>
    </source>
</evidence>
<proteinExistence type="predicted"/>
<reference evidence="2" key="1">
    <citation type="journal article" date="2013" name="Nat. Genet.">
        <title>The duck genome and transcriptome provide insight into an avian influenza virus reservoir species.</title>
        <authorList>
            <person name="Huang Y."/>
            <person name="Li Y."/>
            <person name="Burt D.W."/>
            <person name="Chen H."/>
            <person name="Zhang Y."/>
            <person name="Qian W."/>
            <person name="Kim H."/>
            <person name="Gan S."/>
            <person name="Zhao Y."/>
            <person name="Li J."/>
            <person name="Yi K."/>
            <person name="Feng H."/>
            <person name="Zhu P."/>
            <person name="Li B."/>
            <person name="Liu Q."/>
            <person name="Fairley S."/>
            <person name="Magor K.E."/>
            <person name="Du Z."/>
            <person name="Hu X."/>
            <person name="Goodman L."/>
            <person name="Tafer H."/>
            <person name="Vignal A."/>
            <person name="Lee T."/>
            <person name="Kim K.W."/>
            <person name="Sheng Z."/>
            <person name="An Y."/>
            <person name="Searle S."/>
            <person name="Herrero J."/>
            <person name="Groenen M.A."/>
            <person name="Crooijmans R.P."/>
            <person name="Faraut T."/>
            <person name="Cai Q."/>
            <person name="Webster R.G."/>
            <person name="Aldridge J.R."/>
            <person name="Warren W.C."/>
            <person name="Bartschat S."/>
            <person name="Kehr S."/>
            <person name="Marz M."/>
            <person name="Stadler P.F."/>
            <person name="Smith J."/>
            <person name="Kraus R.H."/>
            <person name="Zhao Y."/>
            <person name="Ren L."/>
            <person name="Fei J."/>
            <person name="Morisson M."/>
            <person name="Kaiser P."/>
            <person name="Griffin D.K."/>
            <person name="Rao M."/>
            <person name="Pitel F."/>
            <person name="Wang J."/>
            <person name="Li N."/>
        </authorList>
    </citation>
    <scope>NUCLEOTIDE SEQUENCE [LARGE SCALE GENOMIC DNA]</scope>
</reference>
<protein>
    <submittedName>
        <fullName evidence="1">Uncharacterized protein</fullName>
    </submittedName>
</protein>
<evidence type="ECO:0000313" key="2">
    <source>
        <dbReference type="Proteomes" id="UP000296049"/>
    </source>
</evidence>